<dbReference type="Pfam" id="PF07977">
    <property type="entry name" value="FabA"/>
    <property type="match status" value="1"/>
</dbReference>
<dbReference type="Proteomes" id="UP000185696">
    <property type="component" value="Unassembled WGS sequence"/>
</dbReference>
<reference evidence="3 4" key="1">
    <citation type="submission" date="2016-12" db="EMBL/GenBank/DDBJ databases">
        <title>The draft genome sequence of Actinophytocola xinjiangensis.</title>
        <authorList>
            <person name="Wang W."/>
            <person name="Yuan L."/>
        </authorList>
    </citation>
    <scope>NUCLEOTIDE SEQUENCE [LARGE SCALE GENOMIC DNA]</scope>
    <source>
        <strain evidence="3 4">CGMCC 4.4663</strain>
    </source>
</reference>
<proteinExistence type="inferred from homology"/>
<dbReference type="SUPFAM" id="SSF54637">
    <property type="entry name" value="Thioesterase/thiol ester dehydrase-isomerase"/>
    <property type="match status" value="1"/>
</dbReference>
<gene>
    <name evidence="3" type="ORF">BLA60_21230</name>
</gene>
<comment type="caution">
    <text evidence="3">The sequence shown here is derived from an EMBL/GenBank/DDBJ whole genome shotgun (WGS) entry which is preliminary data.</text>
</comment>
<dbReference type="AlphaFoldDB" id="A0A7Z0WK65"/>
<evidence type="ECO:0000256" key="2">
    <source>
        <dbReference type="ARBA" id="ARBA00023239"/>
    </source>
</evidence>
<accession>A0A7Z0WK65</accession>
<name>A0A7Z0WK65_9PSEU</name>
<dbReference type="InterPro" id="IPR029069">
    <property type="entry name" value="HotDog_dom_sf"/>
</dbReference>
<dbReference type="EMBL" id="MSIF01000010">
    <property type="protein sequence ID" value="OLF09201.1"/>
    <property type="molecule type" value="Genomic_DNA"/>
</dbReference>
<protein>
    <submittedName>
        <fullName evidence="3">Beta-hydroxyacyl-ACP dehydratase</fullName>
    </submittedName>
</protein>
<keyword evidence="2" id="KW-0456">Lyase</keyword>
<evidence type="ECO:0000313" key="3">
    <source>
        <dbReference type="EMBL" id="OLF09201.1"/>
    </source>
</evidence>
<keyword evidence="4" id="KW-1185">Reference proteome</keyword>
<organism evidence="3 4">
    <name type="scientific">Actinophytocola xinjiangensis</name>
    <dbReference type="NCBI Taxonomy" id="485602"/>
    <lineage>
        <taxon>Bacteria</taxon>
        <taxon>Bacillati</taxon>
        <taxon>Actinomycetota</taxon>
        <taxon>Actinomycetes</taxon>
        <taxon>Pseudonocardiales</taxon>
        <taxon>Pseudonocardiaceae</taxon>
    </lineage>
</organism>
<evidence type="ECO:0000256" key="1">
    <source>
        <dbReference type="ARBA" id="ARBA00009174"/>
    </source>
</evidence>
<sequence length="161" mass="17794">MISPAGVRAALPHRYPMLLVDRVTEIVPGERLTAYKAVTLNEPWYQRLGPVVDDAELAYPPVLLIESWGQAAGLLAQYDHPEPEALRTNVMVVGGISGAVFHRPVLPGELLEHDVRLVRALTDTMIFEGECRSGGEVVFEVERVTMAYRPAGMLREQPVAH</sequence>
<dbReference type="InterPro" id="IPR013114">
    <property type="entry name" value="FabA_FabZ"/>
</dbReference>
<dbReference type="CDD" id="cd01288">
    <property type="entry name" value="FabZ"/>
    <property type="match status" value="1"/>
</dbReference>
<evidence type="ECO:0000313" key="4">
    <source>
        <dbReference type="Proteomes" id="UP000185696"/>
    </source>
</evidence>
<dbReference type="Gene3D" id="3.10.129.10">
    <property type="entry name" value="Hotdog Thioesterase"/>
    <property type="match status" value="1"/>
</dbReference>
<dbReference type="PANTHER" id="PTHR30272:SF1">
    <property type="entry name" value="3-HYDROXYACYL-[ACYL-CARRIER-PROTEIN] DEHYDRATASE"/>
    <property type="match status" value="1"/>
</dbReference>
<dbReference type="PANTHER" id="PTHR30272">
    <property type="entry name" value="3-HYDROXYACYL-[ACYL-CARRIER-PROTEIN] DEHYDRATASE"/>
    <property type="match status" value="1"/>
</dbReference>
<dbReference type="GO" id="GO:0016829">
    <property type="term" value="F:lyase activity"/>
    <property type="evidence" value="ECO:0007669"/>
    <property type="project" value="UniProtKB-KW"/>
</dbReference>
<comment type="similarity">
    <text evidence="1">Belongs to the thioester dehydratase family. FabZ subfamily.</text>
</comment>